<evidence type="ECO:0000256" key="9">
    <source>
        <dbReference type="ARBA" id="ARBA00023075"/>
    </source>
</evidence>
<feature type="transmembrane region" description="Helical" evidence="14">
    <location>
        <begin position="286"/>
        <end position="306"/>
    </location>
</feature>
<dbReference type="CTD" id="4535"/>
<dbReference type="PROSITE" id="PS00668">
    <property type="entry name" value="COMPLEX1_ND1_2"/>
    <property type="match status" value="1"/>
</dbReference>
<evidence type="ECO:0000256" key="7">
    <source>
        <dbReference type="ARBA" id="ARBA00022792"/>
    </source>
</evidence>
<dbReference type="GO" id="GO:0008137">
    <property type="term" value="F:NADH dehydrogenase (ubiquinone) activity"/>
    <property type="evidence" value="ECO:0007669"/>
    <property type="project" value="UniProtKB-EC"/>
</dbReference>
<keyword evidence="8 14" id="KW-1133">Transmembrane helix</keyword>
<dbReference type="InterPro" id="IPR001694">
    <property type="entry name" value="NADH_UbQ_OxRdtase_su1/FPO"/>
</dbReference>
<dbReference type="PANTHER" id="PTHR11432:SF3">
    <property type="entry name" value="NADH-UBIQUINONE OXIDOREDUCTASE CHAIN 1"/>
    <property type="match status" value="1"/>
</dbReference>
<comment type="catalytic activity">
    <reaction evidence="13">
        <text>a ubiquinone + NADH + 5 H(+)(in) = a ubiquinol + NAD(+) + 4 H(+)(out)</text>
        <dbReference type="Rhea" id="RHEA:29091"/>
        <dbReference type="Rhea" id="RHEA-COMP:9565"/>
        <dbReference type="Rhea" id="RHEA-COMP:9566"/>
        <dbReference type="ChEBI" id="CHEBI:15378"/>
        <dbReference type="ChEBI" id="CHEBI:16389"/>
        <dbReference type="ChEBI" id="CHEBI:17976"/>
        <dbReference type="ChEBI" id="CHEBI:57540"/>
        <dbReference type="ChEBI" id="CHEBI:57945"/>
        <dbReference type="EC" id="7.1.1.2"/>
    </reaction>
</comment>
<feature type="transmembrane region" description="Helical" evidence="14">
    <location>
        <begin position="172"/>
        <end position="191"/>
    </location>
</feature>
<dbReference type="EMBL" id="MN577634">
    <property type="protein sequence ID" value="QHV34345.1"/>
    <property type="molecule type" value="Genomic_DNA"/>
</dbReference>
<organism evidence="15">
    <name type="scientific">Iassus dorsalis</name>
    <dbReference type="NCBI Taxonomy" id="1962553"/>
    <lineage>
        <taxon>Eukaryota</taxon>
        <taxon>Metazoa</taxon>
        <taxon>Ecdysozoa</taxon>
        <taxon>Arthropoda</taxon>
        <taxon>Hexapoda</taxon>
        <taxon>Insecta</taxon>
        <taxon>Pterygota</taxon>
        <taxon>Neoptera</taxon>
        <taxon>Paraneoptera</taxon>
        <taxon>Hemiptera</taxon>
        <taxon>Auchenorrhyncha</taxon>
        <taxon>Membracoidea</taxon>
        <taxon>Cicadellidae</taxon>
        <taxon>Cicadellinae</taxon>
        <taxon>Cicadellini</taxon>
        <taxon>Iassus</taxon>
    </lineage>
</organism>
<evidence type="ECO:0000313" key="15">
    <source>
        <dbReference type="EMBL" id="QHV34345.1"/>
    </source>
</evidence>
<evidence type="ECO:0000256" key="2">
    <source>
        <dbReference type="ARBA" id="ARBA00004448"/>
    </source>
</evidence>
<evidence type="ECO:0000256" key="11">
    <source>
        <dbReference type="ARBA" id="ARBA00023136"/>
    </source>
</evidence>
<feature type="transmembrane region" description="Helical" evidence="14">
    <location>
        <begin position="219"/>
        <end position="243"/>
    </location>
</feature>
<evidence type="ECO:0000256" key="4">
    <source>
        <dbReference type="ARBA" id="ARBA00021009"/>
    </source>
</evidence>
<proteinExistence type="inferred from homology"/>
<feature type="transmembrane region" description="Helical" evidence="14">
    <location>
        <begin position="68"/>
        <end position="92"/>
    </location>
</feature>
<comment type="subcellular location">
    <subcellularLocation>
        <location evidence="2 12">Mitochondrion inner membrane</location>
        <topology evidence="2 12">Multi-pass membrane protein</topology>
    </subcellularLocation>
</comment>
<feature type="transmembrane region" description="Helical" evidence="14">
    <location>
        <begin position="98"/>
        <end position="119"/>
    </location>
</feature>
<evidence type="ECO:0000256" key="14">
    <source>
        <dbReference type="SAM" id="Phobius"/>
    </source>
</evidence>
<dbReference type="RefSeq" id="YP_009733507.1">
    <property type="nucleotide sequence ID" value="NC_046066.1"/>
</dbReference>
<dbReference type="HAMAP" id="MF_01350">
    <property type="entry name" value="NDH1_NuoH"/>
    <property type="match status" value="1"/>
</dbReference>
<evidence type="ECO:0000256" key="6">
    <source>
        <dbReference type="ARBA" id="ARBA00022692"/>
    </source>
</evidence>
<evidence type="ECO:0000256" key="12">
    <source>
        <dbReference type="RuleBase" id="RU000471"/>
    </source>
</evidence>
<evidence type="ECO:0000256" key="5">
    <source>
        <dbReference type="ARBA" id="ARBA00022448"/>
    </source>
</evidence>
<keyword evidence="12" id="KW-0520">NAD</keyword>
<keyword evidence="11 14" id="KW-0472">Membrane</keyword>
<comment type="similarity">
    <text evidence="3 12">Belongs to the complex I subunit 1 family.</text>
</comment>
<dbReference type="GeneID" id="44154329"/>
<sequence length="313" mass="37474">MYLLTFLFLIFMVLISVGYFTLLERKVLSYMQYRKGPNKVGYIGLMQPFSDGFKLFLKEYFFPNNCNFFLFFFSPLFGLFHSIFLWIVFPFVNNLLTFNYGLLFFLCSLSLGIYFIIIMGWSSNSVYSLLGSIRGISQSISYEVSLSVILLCYFILIDGYDFFSMMCFQNGNWFFFFSFPLMFCWFSCCLAENNRSPFDFSEGESELVSGFNVEYSSMMFSFIFISEYCSIIFMSMITCLIFMGADFFYYLFFIKIVFFCFLYLWVRSSFPRYRYDKLMYLSWKCYLPLSLNYLFFFIFLKSLIVYHKNLLSY</sequence>
<reference evidence="15" key="1">
    <citation type="journal article" date="2020" name="Int. J. Biol. Macromol.">
        <title>Comparative mitogenomes of six species in the subfamily Iassinae (Hemiptera: Cicadellidae) and phylogenetic analysis.</title>
        <authorList>
            <person name="Wang J."/>
            <person name="Wu Y."/>
            <person name="Dai R."/>
            <person name="Yang M."/>
        </authorList>
    </citation>
    <scope>NUCLEOTIDE SEQUENCE</scope>
</reference>
<dbReference type="InterPro" id="IPR018086">
    <property type="entry name" value="NADH_UbQ_OxRdtase_su1_CS"/>
</dbReference>
<dbReference type="PROSITE" id="PS00667">
    <property type="entry name" value="COMPLEX1_ND1_1"/>
    <property type="match status" value="1"/>
</dbReference>
<feature type="transmembrane region" description="Helical" evidence="14">
    <location>
        <begin position="6"/>
        <end position="23"/>
    </location>
</feature>
<dbReference type="GO" id="GO:0003954">
    <property type="term" value="F:NADH dehydrogenase activity"/>
    <property type="evidence" value="ECO:0007669"/>
    <property type="project" value="TreeGrafter"/>
</dbReference>
<evidence type="ECO:0000256" key="13">
    <source>
        <dbReference type="RuleBase" id="RU000473"/>
    </source>
</evidence>
<comment type="function">
    <text evidence="1">Core subunit of the mitochondrial membrane respiratory chain NADH dehydrogenase (Complex I) that is believed to belong to the minimal assembly required for catalysis. Complex I functions in the transfer of electrons from NADH to the respiratory chain. The immediate electron acceptor for the enzyme is believed to be ubiquinone.</text>
</comment>
<gene>
    <name evidence="15" type="primary">ND1</name>
</gene>
<keyword evidence="7" id="KW-0999">Mitochondrion inner membrane</keyword>
<geneLocation type="mitochondrion" evidence="15"/>
<feature type="transmembrane region" description="Helical" evidence="14">
    <location>
        <begin position="140"/>
        <end position="160"/>
    </location>
</feature>
<name>A0A6C0MEF1_9HEMI</name>
<evidence type="ECO:0000256" key="8">
    <source>
        <dbReference type="ARBA" id="ARBA00022989"/>
    </source>
</evidence>
<evidence type="ECO:0000256" key="1">
    <source>
        <dbReference type="ARBA" id="ARBA00003257"/>
    </source>
</evidence>
<keyword evidence="5" id="KW-0813">Transport</keyword>
<evidence type="ECO:0000256" key="10">
    <source>
        <dbReference type="ARBA" id="ARBA00023128"/>
    </source>
</evidence>
<accession>A0A6C0MEF1</accession>
<protein>
    <recommendedName>
        <fullName evidence="4 13">NADH-ubiquinone oxidoreductase chain 1</fullName>
        <ecNumber evidence="13">7.1.1.2</ecNumber>
    </recommendedName>
</protein>
<keyword evidence="6 12" id="KW-0812">Transmembrane</keyword>
<dbReference type="EC" id="7.1.1.2" evidence="13"/>
<dbReference type="AlphaFoldDB" id="A0A6C0MEF1"/>
<dbReference type="PANTHER" id="PTHR11432">
    <property type="entry name" value="NADH DEHYDROGENASE SUBUNIT 1"/>
    <property type="match status" value="1"/>
</dbReference>
<dbReference type="GO" id="GO:0005743">
    <property type="term" value="C:mitochondrial inner membrane"/>
    <property type="evidence" value="ECO:0007669"/>
    <property type="project" value="UniProtKB-SubCell"/>
</dbReference>
<evidence type="ECO:0000256" key="3">
    <source>
        <dbReference type="ARBA" id="ARBA00010535"/>
    </source>
</evidence>
<dbReference type="GO" id="GO:0009060">
    <property type="term" value="P:aerobic respiration"/>
    <property type="evidence" value="ECO:0007669"/>
    <property type="project" value="TreeGrafter"/>
</dbReference>
<dbReference type="Pfam" id="PF00146">
    <property type="entry name" value="NADHdh"/>
    <property type="match status" value="1"/>
</dbReference>
<keyword evidence="10 13" id="KW-0496">Mitochondrion</keyword>
<feature type="transmembrane region" description="Helical" evidence="14">
    <location>
        <begin position="249"/>
        <end position="266"/>
    </location>
</feature>
<keyword evidence="9 13" id="KW-0830">Ubiquinone</keyword>